<dbReference type="Pfam" id="PF13692">
    <property type="entry name" value="Glyco_trans_1_4"/>
    <property type="match status" value="2"/>
</dbReference>
<organism evidence="1 2">
    <name type="scientific">Methanothrix harundinacea</name>
    <dbReference type="NCBI Taxonomy" id="301375"/>
    <lineage>
        <taxon>Archaea</taxon>
        <taxon>Methanobacteriati</taxon>
        <taxon>Methanobacteriota</taxon>
        <taxon>Stenosarchaea group</taxon>
        <taxon>Methanomicrobia</taxon>
        <taxon>Methanotrichales</taxon>
        <taxon>Methanotrichaceae</taxon>
        <taxon>Methanothrix</taxon>
    </lineage>
</organism>
<sequence>MNILICNERFLFRFGADRVLILLAKGLAELGHNIFMMANQYDKNVIDKFVSKIISVPVSSDSYLNLNEYTAEWLNKTWNEHFDSHDGPDVVLVGGWPFFSSIPFFKKVCKKVIFVDFGAVPLDGYSGGALVTQEKLRSLRKQYLLDASLIIGISNFIANSQSKVDSCGRVPVKTVLLGADHMEMSIWHNEDLNLEKSHGNITDSIKKYKRDGRHILLCLGRWEPNCYKNSDATFDIMRKITKTIPNCMLFILSNPSDIDIPQDLENSIVPIGFPDDSELMGIMNHADLGISVSLWEGFNLPIAEMQWLGRPVLAFDIGAHPEVITHPWYLCKNNAEMAAKACKILSGQGLDSVESMQSLERFRNYFGWHRVIREYDDIIQEMANNEININKSSLSISLIIDVTNATKDPANSGVIRVTRRLSQEFQRSLDPIFVVWDGEKSTYLLPTKKEYEQLGKYNGPLITDEGRVSPDDHKVHLSDYISLVDSDSIWLLFTETVDERHASLVRRYAKDIGVNLAAIFYDAIPVLHPDLCKDALIKDNHVHYMEGLSECDVVIPISKFSSDCLEKFWSDNNIIGCPLCPNLLPGEFGGSERTDSVQNPTKDNRIQILCVSTLEPRKNHRKLVDACLLMQKEHPDLDWCLTLVGNRYAGADDIADFITQTSVDSPRIEWLGVVDDAKLHQLYKEATFTVYPSIVEGFGMPILESIWHGRPCICHQEGVMVELAEEGGCLTTDVTDVRALSEAIYRLAADRDLLIELSKQAVSRKIKTWDEYAREFISVLKSQTNSLSMPKRVRILMGNGVSWEDILYPKCLCENWQMNPSERLALTGLLSRHKPKCSIEIGTYMGGSLSLISQYSDMVFSIDVDSSIPERLGQFENVCFLTGPSHKILPILFKELDEEQIPVDFVLIDGDHSAEGIKRDIEFLLSYEPQKPLFVMMHDSFNPERRRGMLEVDWEKSPYVQWVDIDFIPGRLIDDVGPTSGGMWGGLALAYLKPTARQGPLDLNCSARVMYEVAKNLMI</sequence>
<gene>
    <name evidence="1" type="ORF">XE07_2021</name>
</gene>
<dbReference type="InterPro" id="IPR029063">
    <property type="entry name" value="SAM-dependent_MTases_sf"/>
</dbReference>
<dbReference type="PANTHER" id="PTHR46401">
    <property type="entry name" value="GLYCOSYLTRANSFERASE WBBK-RELATED"/>
    <property type="match status" value="1"/>
</dbReference>
<dbReference type="EMBL" id="LGHB01000042">
    <property type="protein sequence ID" value="KUK94836.1"/>
    <property type="molecule type" value="Genomic_DNA"/>
</dbReference>
<reference evidence="2" key="1">
    <citation type="journal article" date="2015" name="MBio">
        <title>Genome-Resolved Metagenomic Analysis Reveals Roles for Candidate Phyla and Other Microbial Community Members in Biogeochemical Transformations in Oil Reservoirs.</title>
        <authorList>
            <person name="Hu P."/>
            <person name="Tom L."/>
            <person name="Singh A."/>
            <person name="Thomas B.C."/>
            <person name="Baker B.J."/>
            <person name="Piceno Y.M."/>
            <person name="Andersen G.L."/>
            <person name="Banfield J.F."/>
        </authorList>
    </citation>
    <scope>NUCLEOTIDE SEQUENCE [LARGE SCALE GENOMIC DNA]</scope>
</reference>
<accession>A0A101IGJ1</accession>
<dbReference type="PANTHER" id="PTHR46401:SF9">
    <property type="entry name" value="MANNOSYLTRANSFERASE A"/>
    <property type="match status" value="1"/>
</dbReference>
<name>A0A101IGJ1_9EURY</name>
<dbReference type="Proteomes" id="UP000053961">
    <property type="component" value="Unassembled WGS sequence"/>
</dbReference>
<dbReference type="CDD" id="cd03801">
    <property type="entry name" value="GT4_PimA-like"/>
    <property type="match status" value="1"/>
</dbReference>
<comment type="caution">
    <text evidence="1">The sequence shown here is derived from an EMBL/GenBank/DDBJ whole genome shotgun (WGS) entry which is preliminary data.</text>
</comment>
<proteinExistence type="predicted"/>
<dbReference type="GO" id="GO:0016757">
    <property type="term" value="F:glycosyltransferase activity"/>
    <property type="evidence" value="ECO:0007669"/>
    <property type="project" value="TreeGrafter"/>
</dbReference>
<dbReference type="Gene3D" id="3.40.50.2000">
    <property type="entry name" value="Glycogen Phosphorylase B"/>
    <property type="match status" value="3"/>
</dbReference>
<dbReference type="SUPFAM" id="SSF53335">
    <property type="entry name" value="S-adenosyl-L-methionine-dependent methyltransferases"/>
    <property type="match status" value="1"/>
</dbReference>
<dbReference type="PATRIC" id="fig|301375.6.peg.1995"/>
<evidence type="ECO:0000313" key="2">
    <source>
        <dbReference type="Proteomes" id="UP000053961"/>
    </source>
</evidence>
<dbReference type="Gene3D" id="3.40.50.150">
    <property type="entry name" value="Vaccinia Virus protein VP39"/>
    <property type="match status" value="1"/>
</dbReference>
<dbReference type="AlphaFoldDB" id="A0A101IGJ1"/>
<keyword evidence="1" id="KW-0808">Transferase</keyword>
<evidence type="ECO:0000313" key="1">
    <source>
        <dbReference type="EMBL" id="KUK94836.1"/>
    </source>
</evidence>
<dbReference type="SUPFAM" id="SSF53756">
    <property type="entry name" value="UDP-Glycosyltransferase/glycogen phosphorylase"/>
    <property type="match status" value="2"/>
</dbReference>
<protein>
    <submittedName>
        <fullName evidence="1">Putative glycosyltransferase (Group 1)</fullName>
    </submittedName>
</protein>